<sequence>MERLPIWLSAVGERTAGPGTADMNRFPLHGMRQLRLQRRSSSALYRGIQRKESTGAPQQGSTAVRTVCFCFHYDGSRKNVNKIFKNSSAERVEKFVRKPAANFIGRNKSPEFYVTFRIVTRCAGVNKIMQPEMR</sequence>
<reference evidence="1 2" key="1">
    <citation type="submission" date="2024-03" db="EMBL/GenBank/DDBJ databases">
        <title>Human intestinal bacterial collection.</title>
        <authorList>
            <person name="Pauvert C."/>
            <person name="Hitch T.C.A."/>
            <person name="Clavel T."/>
        </authorList>
    </citation>
    <scope>NUCLEOTIDE SEQUENCE [LARGE SCALE GENOMIC DNA]</scope>
    <source>
        <strain evidence="1 2">CLA-AA-H192</strain>
    </source>
</reference>
<comment type="caution">
    <text evidence="1">The sequence shown here is derived from an EMBL/GenBank/DDBJ whole genome shotgun (WGS) entry which is preliminary data.</text>
</comment>
<evidence type="ECO:0000313" key="1">
    <source>
        <dbReference type="EMBL" id="MEQ2510925.1"/>
    </source>
</evidence>
<keyword evidence="2" id="KW-1185">Reference proteome</keyword>
<evidence type="ECO:0000313" key="2">
    <source>
        <dbReference type="Proteomes" id="UP001491552"/>
    </source>
</evidence>
<dbReference type="Proteomes" id="UP001491552">
    <property type="component" value="Unassembled WGS sequence"/>
</dbReference>
<dbReference type="EMBL" id="JBBMFF010000202">
    <property type="protein sequence ID" value="MEQ2510925.1"/>
    <property type="molecule type" value="Genomic_DNA"/>
</dbReference>
<organism evidence="1 2">
    <name type="scientific">Faecousia intestinalis</name>
    <dbReference type="NCBI Taxonomy" id="3133167"/>
    <lineage>
        <taxon>Bacteria</taxon>
        <taxon>Bacillati</taxon>
        <taxon>Bacillota</taxon>
        <taxon>Clostridia</taxon>
        <taxon>Eubacteriales</taxon>
        <taxon>Oscillospiraceae</taxon>
        <taxon>Faecousia</taxon>
    </lineage>
</organism>
<name>A0ABV1G684_9FIRM</name>
<accession>A0ABV1G684</accession>
<proteinExistence type="predicted"/>
<protein>
    <submittedName>
        <fullName evidence="1">Uncharacterized protein</fullName>
    </submittedName>
</protein>
<gene>
    <name evidence="1" type="ORF">WMO66_06650</name>
</gene>
<dbReference type="RefSeq" id="WP_349135616.1">
    <property type="nucleotide sequence ID" value="NZ_JBBMFF010000202.1"/>
</dbReference>